<dbReference type="Gene3D" id="1.10.472.10">
    <property type="entry name" value="Cyclin-like"/>
    <property type="match status" value="2"/>
</dbReference>
<gene>
    <name evidence="1" type="ORF">GSBLH_T00004501001</name>
</gene>
<dbReference type="Proteomes" id="UP000008312">
    <property type="component" value="Unassembled WGS sequence"/>
</dbReference>
<evidence type="ECO:0000313" key="2">
    <source>
        <dbReference type="Proteomes" id="UP000008312"/>
    </source>
</evidence>
<dbReference type="RefSeq" id="XP_012898865.1">
    <property type="nucleotide sequence ID" value="XM_013043411.1"/>
</dbReference>
<dbReference type="OrthoDB" id="5590282at2759"/>
<sequence>MIIEQIICLISVISDTYSPQEIRSFLFDLLSVLDFRLSPYSPYTEGETILYNAGHSSLYSNYQSLLNGVCMKYESLQVPPIAITQTCIFLAWSFSFPGKKIDESLEFCCSVCQKDKETVVSIVRELFPMMCDTCDVVLARHGEKVQYYGISPISVAT</sequence>
<dbReference type="InParanoid" id="D8M9S8"/>
<evidence type="ECO:0000313" key="1">
    <source>
        <dbReference type="EMBL" id="CBK24817.2"/>
    </source>
</evidence>
<organism evidence="1">
    <name type="scientific">Blastocystis hominis</name>
    <dbReference type="NCBI Taxonomy" id="12968"/>
    <lineage>
        <taxon>Eukaryota</taxon>
        <taxon>Sar</taxon>
        <taxon>Stramenopiles</taxon>
        <taxon>Bigyra</taxon>
        <taxon>Opalozoa</taxon>
        <taxon>Opalinata</taxon>
        <taxon>Blastocystidae</taxon>
        <taxon>Blastocystis</taxon>
    </lineage>
</organism>
<reference evidence="1" key="1">
    <citation type="submission" date="2010-02" db="EMBL/GenBank/DDBJ databases">
        <title>Sequencing and annotation of the Blastocystis hominis genome.</title>
        <authorList>
            <person name="Wincker P."/>
        </authorList>
    </citation>
    <scope>NUCLEOTIDE SEQUENCE</scope>
    <source>
        <strain evidence="1">Singapore isolate B</strain>
    </source>
</reference>
<dbReference type="EMBL" id="FN668689">
    <property type="protein sequence ID" value="CBK24817.2"/>
    <property type="molecule type" value="Genomic_DNA"/>
</dbReference>
<accession>D8M9S8</accession>
<name>D8M9S8_BLAHO</name>
<protein>
    <recommendedName>
        <fullName evidence="3">Cyclin C-terminal domain-containing protein</fullName>
    </recommendedName>
</protein>
<keyword evidence="2" id="KW-1185">Reference proteome</keyword>
<dbReference type="AlphaFoldDB" id="D8M9S8"/>
<dbReference type="GeneID" id="24921525"/>
<proteinExistence type="predicted"/>
<evidence type="ECO:0008006" key="3">
    <source>
        <dbReference type="Google" id="ProtNLM"/>
    </source>
</evidence>